<gene>
    <name evidence="2" type="ORF">BSAL_77075</name>
</gene>
<accession>A0A0S4IZA8</accession>
<proteinExistence type="predicted"/>
<dbReference type="EMBL" id="CYKH01000738">
    <property type="protein sequence ID" value="CUG29434.1"/>
    <property type="molecule type" value="Genomic_DNA"/>
</dbReference>
<dbReference type="Proteomes" id="UP000051952">
    <property type="component" value="Unassembled WGS sequence"/>
</dbReference>
<organism evidence="2 3">
    <name type="scientific">Bodo saltans</name>
    <name type="common">Flagellated protozoan</name>
    <dbReference type="NCBI Taxonomy" id="75058"/>
    <lineage>
        <taxon>Eukaryota</taxon>
        <taxon>Discoba</taxon>
        <taxon>Euglenozoa</taxon>
        <taxon>Kinetoplastea</taxon>
        <taxon>Metakinetoplastina</taxon>
        <taxon>Eubodonida</taxon>
        <taxon>Bodonidae</taxon>
        <taxon>Bodo</taxon>
    </lineage>
</organism>
<evidence type="ECO:0000313" key="2">
    <source>
        <dbReference type="EMBL" id="CUG29434.1"/>
    </source>
</evidence>
<name>A0A0S4IZA8_BODSA</name>
<dbReference type="SUPFAM" id="SSF48371">
    <property type="entry name" value="ARM repeat"/>
    <property type="match status" value="1"/>
</dbReference>
<dbReference type="InterPro" id="IPR016024">
    <property type="entry name" value="ARM-type_fold"/>
</dbReference>
<sequence length="1311" mass="147526">MAPLIISSAIAGKATYAFIIATLLCVTFHLLHCCCCCCLNENPFTLAMGAAGAKPTRSGSSGVAAIDEKLNHLRLHVADTMVTHGLIQEITVLINKNSNCERERFCQLLYSVCAGSSSTSAMDVSGSEGGSVNATSAQHLLSQQIQQQPTAVESSSSAQQQQQLPFAELFAKVRLMTDAASRTSVVHWLRHVTDSNEAEWTNILVDNQVVSFVTDFYQFQANTHVPPDTLTNMAHLLARWSSVGDAFAKVMNDVDAFRGVVVRLKFAQTSSKERSYLLSAMRRCYRNSLSRNDSFEILMKIAMERDENVEQTHVDCLEMIADALQQRNELLANITQKHINALQRFLTSSNALVASVMRLFVTVIEVEETLTAQARQKEEEQSGAATKVSPPSTPASPQAVQVIPAAAGGGAKSFSQELIKALCGVFDISLIDNPFAVPFYLVATCSLVITHLGSETAIRFVNEKWFAMLVRKVYKTTIAEARLNNLPQRFAQLLLQADPMSQAPKIAATSAMHLMLDCITVVTDEESMETVVQAAAELALADPNVGAALCADRKLHMLMQTLSSNNNSMTPEETLVVVWGMVRLLESVLTPQVLGTADEMLVMTVYSLLCQIMGSCTVPPKRFFITRAASVVGAAGKSSGNEQRSSGVTIIAPPSAVSAATAPPLQRVMSMKNTQPTVVEKILRSTLQMLLHRCNKGPSYAESILGQVPLGIVRALISADHLPLLRELAQNLAQIMASSSVAAMAELSILGCVPDRLAAAAGDRRNNKITLKRFQRHWKRVLHVRKISDNRVRMANLLKETFMCRLNDAHDETISFQSILDEWYGNLAKIHRDYEERDQLMDQHERQTEVLRRTEANARLTILMQMCEDAESKHRFKIRVEEQQIRVNVAPQRALAGKECLGRCDIAGESFGIVESMLTVHKKKFSELLTRLTKRTALLDAEVMARASAEQTYTSDYFKLLLYQRVMHISEDERIERTTLATSLLTQHMAFLKESFVILIKQTKGDEETARASISFSREREHHWLSAFYEQTVHMQTESYHRLEWLRIEHQTYVRMLTLFLTFLRKQIDLDESRVRAELIRTCVLDWRVCCLPYERFNVQALEDVKRKALINDHRIGMGMIAEASRFMKPIVCQAEELRLRQEIDLSYAHFCQENKWLLAFYQLVREEHAARNAVALQYFHIARNQLVPLMCIRLVDYQHRLMLTDLTVRTDIWVEERDEFYLILLAEVRDMQRLFRTVIAADQAQDHERLAQHFVTVTHVVRLQEQAQNALVDYAAEQRALEQNSGFKKSAPKKKQSSFVDRVKAMSAMF</sequence>
<protein>
    <submittedName>
        <fullName evidence="2">Uncharacterized protein</fullName>
    </submittedName>
</protein>
<keyword evidence="3" id="KW-1185">Reference proteome</keyword>
<evidence type="ECO:0000313" key="3">
    <source>
        <dbReference type="Proteomes" id="UP000051952"/>
    </source>
</evidence>
<evidence type="ECO:0000256" key="1">
    <source>
        <dbReference type="SAM" id="MobiDB-lite"/>
    </source>
</evidence>
<dbReference type="VEuPathDB" id="TriTrypDB:BSAL_77075"/>
<reference evidence="3" key="1">
    <citation type="submission" date="2015-09" db="EMBL/GenBank/DDBJ databases">
        <authorList>
            <consortium name="Pathogen Informatics"/>
        </authorList>
    </citation>
    <scope>NUCLEOTIDE SEQUENCE [LARGE SCALE GENOMIC DNA]</scope>
    <source>
        <strain evidence="3">Lake Konstanz</strain>
    </source>
</reference>
<feature type="region of interest" description="Disordered" evidence="1">
    <location>
        <begin position="374"/>
        <end position="397"/>
    </location>
</feature>